<evidence type="ECO:0000256" key="3">
    <source>
        <dbReference type="ARBA" id="ARBA00022679"/>
    </source>
</evidence>
<feature type="domain" description="Ketosynthase family 3 (KS3)" evidence="5">
    <location>
        <begin position="7"/>
        <end position="423"/>
    </location>
</feature>
<dbReference type="KEGG" id="bhg:I6G56_26290"/>
<dbReference type="SUPFAM" id="SSF55048">
    <property type="entry name" value="Probable ACP-binding domain of malonyl-CoA ACP transacylase"/>
    <property type="match status" value="1"/>
</dbReference>
<dbReference type="SUPFAM" id="SSF47336">
    <property type="entry name" value="ACP-like"/>
    <property type="match status" value="1"/>
</dbReference>
<dbReference type="PANTHER" id="PTHR43775:SF37">
    <property type="entry name" value="SI:DKEY-61P9.11"/>
    <property type="match status" value="1"/>
</dbReference>
<dbReference type="GO" id="GO:0071770">
    <property type="term" value="P:DIM/DIP cell wall layer assembly"/>
    <property type="evidence" value="ECO:0007669"/>
    <property type="project" value="TreeGrafter"/>
</dbReference>
<protein>
    <submittedName>
        <fullName evidence="6">Acyltransferase domain-containing protein</fullName>
    </submittedName>
</protein>
<dbReference type="SMART" id="SM00823">
    <property type="entry name" value="PKS_PP"/>
    <property type="match status" value="1"/>
</dbReference>
<dbReference type="GO" id="GO:0005737">
    <property type="term" value="C:cytoplasm"/>
    <property type="evidence" value="ECO:0007669"/>
    <property type="project" value="TreeGrafter"/>
</dbReference>
<proteinExistence type="predicted"/>
<dbReference type="SMART" id="SM00827">
    <property type="entry name" value="PKS_AT"/>
    <property type="match status" value="1"/>
</dbReference>
<dbReference type="InterPro" id="IPR001227">
    <property type="entry name" value="Ac_transferase_dom_sf"/>
</dbReference>
<dbReference type="CDD" id="cd00833">
    <property type="entry name" value="PKS"/>
    <property type="match status" value="1"/>
</dbReference>
<keyword evidence="3 6" id="KW-0808">Transferase</keyword>
<sequence>MHIQPSDRDIAVIGMACRFPGASDPDEYWHNLVNGVESVMELGDAPSDRQTLPFAAPLTGDVLAFDAAFFGIGHRDAALMDPQHRLFLECAWHALEQSGIRPGRLPDTGLFAGGSSSAYLAHLQRSELMEKFQPSAFELQITNDKDYLVSRTAWHLGIEGPVLGVQAACATSLVAVAEAVEALRAGRCRTALAGACTVRFPQRVPYQAQQGMVYSRNGHCMPFSSNASGTVFGSGVAVVVLKPLRLALVDGDRVLAVIKGCAVNNDGARKVSFTTTSVDGQRRLISQAMKDANLAPSAMRAMEAHGTGTIAGDPIEFDALNELFATGDVAPRHCALGAVKANVGHLETCAGMAGLIKAVLQIQHGWIAPQIHIDEVNPSIALDGSPFYFPTYAERWESTDPRTAIGVSAFGIGGTNTHVLLARPPLDADERPPAPAIYPSAVPVSGQSEAACHRLIQTYRSDLSALPIDTLAWSAQTTRRPLRYRATLLAGKDGMLHVGEEVRDSGRRAPHVVFQFPGQGSQFLGMATGLAQSNARFATVLRELVSLLRDSANVDISLLLHGSGGAGLTDTATAQPALVAVQIAMARFLMQHGIVPDAVVGHSLGEIAGACIAGVLTDEHALLFAARRGRLISALPPGSMLAVSMSEEACQDWLAEDVSLAAVNGKESCVLSGTVAAIQRVQASLSARGVRCRALSVSHAFHSSMMDPALAELALAAPAPSTDAAGIRFHSTLLGSELASMAQLDRDYWARHAREPVRFMDAIQSIPVREGTVFVEVGPGTTLTALTMALREKDIAVRTMRAERDESQEHEIWHGALQKLWMAGVDLDWRPSWDNAGTAAPLPHYPFDRTRHGIAADTDAAGSPPPEAPVRRPASREYETLDAAAAALWEKATGVAPSDPHRQFSDDGGDSLSVIKLVALADSELGVMVSVPDFMRAPTPAGLRACLVEAGAAKAIRTHR</sequence>
<dbReference type="Pfam" id="PF00109">
    <property type="entry name" value="ketoacyl-synt"/>
    <property type="match status" value="1"/>
</dbReference>
<dbReference type="InterPro" id="IPR032821">
    <property type="entry name" value="PKS_assoc"/>
</dbReference>
<dbReference type="InterPro" id="IPR014043">
    <property type="entry name" value="Acyl_transferase_dom"/>
</dbReference>
<dbReference type="Pfam" id="PF00698">
    <property type="entry name" value="Acyl_transf_1"/>
    <property type="match status" value="1"/>
</dbReference>
<evidence type="ECO:0000313" key="6">
    <source>
        <dbReference type="EMBL" id="QPS47871.1"/>
    </source>
</evidence>
<dbReference type="PANTHER" id="PTHR43775">
    <property type="entry name" value="FATTY ACID SYNTHASE"/>
    <property type="match status" value="1"/>
</dbReference>
<dbReference type="InterPro" id="IPR009081">
    <property type="entry name" value="PP-bd_ACP"/>
</dbReference>
<dbReference type="GO" id="GO:0005886">
    <property type="term" value="C:plasma membrane"/>
    <property type="evidence" value="ECO:0007669"/>
    <property type="project" value="TreeGrafter"/>
</dbReference>
<dbReference type="Proteomes" id="UP000594943">
    <property type="component" value="Chromosome 2"/>
</dbReference>
<dbReference type="SUPFAM" id="SSF52151">
    <property type="entry name" value="FabD/lysophospholipase-like"/>
    <property type="match status" value="1"/>
</dbReference>
<dbReference type="PROSITE" id="PS50075">
    <property type="entry name" value="CARRIER"/>
    <property type="match status" value="1"/>
</dbReference>
<dbReference type="AlphaFoldDB" id="A0A7T2U903"/>
<dbReference type="InterPro" id="IPR016039">
    <property type="entry name" value="Thiolase-like"/>
</dbReference>
<dbReference type="EMBL" id="CP065687">
    <property type="protein sequence ID" value="QPS47871.1"/>
    <property type="molecule type" value="Genomic_DNA"/>
</dbReference>
<dbReference type="InterPro" id="IPR014030">
    <property type="entry name" value="Ketoacyl_synth_N"/>
</dbReference>
<dbReference type="SMART" id="SM00825">
    <property type="entry name" value="PKS_KS"/>
    <property type="match status" value="1"/>
</dbReference>
<gene>
    <name evidence="6" type="ORF">I6G56_26290</name>
</gene>
<dbReference type="InterPro" id="IPR016035">
    <property type="entry name" value="Acyl_Trfase/lysoPLipase"/>
</dbReference>
<evidence type="ECO:0000259" key="5">
    <source>
        <dbReference type="PROSITE" id="PS52004"/>
    </source>
</evidence>
<dbReference type="InterPro" id="IPR016036">
    <property type="entry name" value="Malonyl_transacylase_ACP-bd"/>
</dbReference>
<accession>A0A7T2U903</accession>
<dbReference type="Gene3D" id="3.40.366.10">
    <property type="entry name" value="Malonyl-Coenzyme A Acyl Carrier Protein, domain 2"/>
    <property type="match status" value="1"/>
</dbReference>
<feature type="domain" description="Carrier" evidence="4">
    <location>
        <begin position="876"/>
        <end position="951"/>
    </location>
</feature>
<dbReference type="Pfam" id="PF16197">
    <property type="entry name" value="KAsynt_C_assoc"/>
    <property type="match status" value="1"/>
</dbReference>
<dbReference type="InterPro" id="IPR036736">
    <property type="entry name" value="ACP-like_sf"/>
</dbReference>
<keyword evidence="6" id="KW-0012">Acyltransferase</keyword>
<dbReference type="PROSITE" id="PS00606">
    <property type="entry name" value="KS3_1"/>
    <property type="match status" value="1"/>
</dbReference>
<dbReference type="Gene3D" id="3.40.47.10">
    <property type="match status" value="1"/>
</dbReference>
<dbReference type="Gene3D" id="1.10.1200.10">
    <property type="entry name" value="ACP-like"/>
    <property type="match status" value="1"/>
</dbReference>
<dbReference type="InterPro" id="IPR020806">
    <property type="entry name" value="PKS_PP-bd"/>
</dbReference>
<dbReference type="Gene3D" id="3.30.70.3290">
    <property type="match status" value="1"/>
</dbReference>
<keyword evidence="2" id="KW-0597">Phosphoprotein</keyword>
<reference evidence="6 7" key="1">
    <citation type="submission" date="2020-12" db="EMBL/GenBank/DDBJ databases">
        <title>FDA dAtabase for Regulatory Grade micrObial Sequences (FDA-ARGOS): Supporting development and validation of Infectious Disease Dx tests.</title>
        <authorList>
            <person name="Nelson B."/>
            <person name="Plummer A."/>
            <person name="Tallon L."/>
            <person name="Sadzewicz L."/>
            <person name="Zhao X."/>
            <person name="Boylan J."/>
            <person name="Ott S."/>
            <person name="Bowen H."/>
            <person name="Vavikolanu K."/>
            <person name="Mehta A."/>
            <person name="Aluvathingal J."/>
            <person name="Nadendla S."/>
            <person name="Myers T."/>
            <person name="Yan Y."/>
            <person name="Sichtig H."/>
        </authorList>
    </citation>
    <scope>NUCLEOTIDE SEQUENCE [LARGE SCALE GENOMIC DNA]</scope>
    <source>
        <strain evidence="6 7">FDAARGOS_899</strain>
    </source>
</reference>
<dbReference type="PROSITE" id="PS52004">
    <property type="entry name" value="KS3_2"/>
    <property type="match status" value="1"/>
</dbReference>
<dbReference type="GO" id="GO:0004312">
    <property type="term" value="F:fatty acid synthase activity"/>
    <property type="evidence" value="ECO:0007669"/>
    <property type="project" value="TreeGrafter"/>
</dbReference>
<dbReference type="SUPFAM" id="SSF53901">
    <property type="entry name" value="Thiolase-like"/>
    <property type="match status" value="1"/>
</dbReference>
<dbReference type="GO" id="GO:0031177">
    <property type="term" value="F:phosphopantetheine binding"/>
    <property type="evidence" value="ECO:0007669"/>
    <property type="project" value="InterPro"/>
</dbReference>
<evidence type="ECO:0000313" key="7">
    <source>
        <dbReference type="Proteomes" id="UP000594943"/>
    </source>
</evidence>
<evidence type="ECO:0000256" key="2">
    <source>
        <dbReference type="ARBA" id="ARBA00022553"/>
    </source>
</evidence>
<name>A0A7T2U903_9BURK</name>
<dbReference type="InterPro" id="IPR020841">
    <property type="entry name" value="PKS_Beta-ketoAc_synthase_dom"/>
</dbReference>
<evidence type="ECO:0000256" key="1">
    <source>
        <dbReference type="ARBA" id="ARBA00022450"/>
    </source>
</evidence>
<organism evidence="6 7">
    <name type="scientific">Burkholderia humptydooensis</name>
    <dbReference type="NCBI Taxonomy" id="430531"/>
    <lineage>
        <taxon>Bacteria</taxon>
        <taxon>Pseudomonadati</taxon>
        <taxon>Pseudomonadota</taxon>
        <taxon>Betaproteobacteria</taxon>
        <taxon>Burkholderiales</taxon>
        <taxon>Burkholderiaceae</taxon>
        <taxon>Burkholderia</taxon>
        <taxon>pseudomallei group</taxon>
    </lineage>
</organism>
<dbReference type="RefSeq" id="WP_043282910.1">
    <property type="nucleotide sequence ID" value="NZ_CP013382.1"/>
</dbReference>
<dbReference type="GO" id="GO:0006633">
    <property type="term" value="P:fatty acid biosynthetic process"/>
    <property type="evidence" value="ECO:0007669"/>
    <property type="project" value="InterPro"/>
</dbReference>
<dbReference type="GO" id="GO:0004315">
    <property type="term" value="F:3-oxoacyl-[acyl-carrier-protein] synthase activity"/>
    <property type="evidence" value="ECO:0007669"/>
    <property type="project" value="InterPro"/>
</dbReference>
<dbReference type="Pfam" id="PF02801">
    <property type="entry name" value="Ketoacyl-synt_C"/>
    <property type="match status" value="1"/>
</dbReference>
<evidence type="ECO:0000259" key="4">
    <source>
        <dbReference type="PROSITE" id="PS50075"/>
    </source>
</evidence>
<keyword evidence="1" id="KW-0596">Phosphopantetheine</keyword>
<dbReference type="InterPro" id="IPR018201">
    <property type="entry name" value="Ketoacyl_synth_AS"/>
</dbReference>
<dbReference type="InterPro" id="IPR014031">
    <property type="entry name" value="Ketoacyl_synth_C"/>
</dbReference>
<dbReference type="Pfam" id="PF00550">
    <property type="entry name" value="PP-binding"/>
    <property type="match status" value="1"/>
</dbReference>
<dbReference type="InterPro" id="IPR050091">
    <property type="entry name" value="PKS_NRPS_Biosynth_Enz"/>
</dbReference>